<reference evidence="2" key="2">
    <citation type="submission" date="2022-06" db="UniProtKB">
        <authorList>
            <consortium name="EnsemblMetazoa"/>
        </authorList>
    </citation>
    <scope>IDENTIFICATION</scope>
    <source>
        <strain evidence="2">PS312</strain>
    </source>
</reference>
<keyword evidence="3" id="KW-1185">Reference proteome</keyword>
<organism evidence="2 3">
    <name type="scientific">Pristionchus pacificus</name>
    <name type="common">Parasitic nematode worm</name>
    <dbReference type="NCBI Taxonomy" id="54126"/>
    <lineage>
        <taxon>Eukaryota</taxon>
        <taxon>Metazoa</taxon>
        <taxon>Ecdysozoa</taxon>
        <taxon>Nematoda</taxon>
        <taxon>Chromadorea</taxon>
        <taxon>Rhabditida</taxon>
        <taxon>Rhabditina</taxon>
        <taxon>Diplogasteromorpha</taxon>
        <taxon>Diplogasteroidea</taxon>
        <taxon>Neodiplogasteridae</taxon>
        <taxon>Pristionchus</taxon>
    </lineage>
</organism>
<name>A0A2A6C6J5_PRIPA</name>
<sequence length="191" mass="21216">MAATHCCSSTTFSGLYLEIEAATKLSPQLHYEKCRDSINHFMNRTDQINRFPPSPITVPVDALDVVVERRLESVELSHGVVEYLEGVGQRGRDGAGQPHVLELRPNLQQAARSILDPLPTVPLPIRIQSSVHVVVRREERPAVLAQRLPDPQLNVTELAEDLNVRMISTKTEMGGRDDDDDAGARTAFDDE</sequence>
<evidence type="ECO:0000313" key="2">
    <source>
        <dbReference type="EnsemblMetazoa" id="PPA43605.1"/>
    </source>
</evidence>
<protein>
    <submittedName>
        <fullName evidence="2">Uncharacterized protein</fullName>
    </submittedName>
</protein>
<dbReference type="AlphaFoldDB" id="A0A2A6C6J5"/>
<dbReference type="Proteomes" id="UP000005239">
    <property type="component" value="Unassembled WGS sequence"/>
</dbReference>
<accession>A0A8R1Z4U8</accession>
<feature type="region of interest" description="Disordered" evidence="1">
    <location>
        <begin position="169"/>
        <end position="191"/>
    </location>
</feature>
<evidence type="ECO:0000256" key="1">
    <source>
        <dbReference type="SAM" id="MobiDB-lite"/>
    </source>
</evidence>
<gene>
    <name evidence="2" type="primary">WBGene00281974</name>
</gene>
<reference evidence="3" key="1">
    <citation type="journal article" date="2008" name="Nat. Genet.">
        <title>The Pristionchus pacificus genome provides a unique perspective on nematode lifestyle and parasitism.</title>
        <authorList>
            <person name="Dieterich C."/>
            <person name="Clifton S.W."/>
            <person name="Schuster L.N."/>
            <person name="Chinwalla A."/>
            <person name="Delehaunty K."/>
            <person name="Dinkelacker I."/>
            <person name="Fulton L."/>
            <person name="Fulton R."/>
            <person name="Godfrey J."/>
            <person name="Minx P."/>
            <person name="Mitreva M."/>
            <person name="Roeseler W."/>
            <person name="Tian H."/>
            <person name="Witte H."/>
            <person name="Yang S.P."/>
            <person name="Wilson R.K."/>
            <person name="Sommer R.J."/>
        </authorList>
    </citation>
    <scope>NUCLEOTIDE SEQUENCE [LARGE SCALE GENOMIC DNA]</scope>
    <source>
        <strain evidence="3">PS312</strain>
    </source>
</reference>
<evidence type="ECO:0000313" key="3">
    <source>
        <dbReference type="Proteomes" id="UP000005239"/>
    </source>
</evidence>
<dbReference type="EnsemblMetazoa" id="PPA43605.1">
    <property type="protein sequence ID" value="PPA43605.1"/>
    <property type="gene ID" value="WBGene00281974"/>
</dbReference>
<accession>A0A2A6C6J5</accession>
<proteinExistence type="predicted"/>